<accession>A0ABQ7Y715</accession>
<feature type="non-terminal residue" evidence="2">
    <location>
        <position position="1"/>
    </location>
</feature>
<feature type="region of interest" description="Disordered" evidence="1">
    <location>
        <begin position="211"/>
        <end position="235"/>
    </location>
</feature>
<proteinExistence type="predicted"/>
<sequence length="254" mass="28219">RPFAELDWSSLANGRAESILGPTRPFVELDWSSSANGRAESAVDLVRPFAELNQCWVPEELLNIRELLRGRPCFWVDFSPKRVHRAVALYRSRFQPDLPTEEGSESSMDGFIPYVPRTKKDRLKSRKDKHIMVDGDVVDGQFSPDNILKDYLDSQAGGSNGEQFNLDGLFEFDFPPTAGGSNEVSDFSKAARMVNGVEEEIWKQMEPVPVSPDTVEAETGGLDETGEVDQPVAPLDVNDYSIGRSMSGNFNLGD</sequence>
<name>A0ABQ7Y715_BRANA</name>
<organism evidence="2 3">
    <name type="scientific">Brassica napus</name>
    <name type="common">Rape</name>
    <dbReference type="NCBI Taxonomy" id="3708"/>
    <lineage>
        <taxon>Eukaryota</taxon>
        <taxon>Viridiplantae</taxon>
        <taxon>Streptophyta</taxon>
        <taxon>Embryophyta</taxon>
        <taxon>Tracheophyta</taxon>
        <taxon>Spermatophyta</taxon>
        <taxon>Magnoliopsida</taxon>
        <taxon>eudicotyledons</taxon>
        <taxon>Gunneridae</taxon>
        <taxon>Pentapetalae</taxon>
        <taxon>rosids</taxon>
        <taxon>malvids</taxon>
        <taxon>Brassicales</taxon>
        <taxon>Brassicaceae</taxon>
        <taxon>Brassiceae</taxon>
        <taxon>Brassica</taxon>
    </lineage>
</organism>
<comment type="caution">
    <text evidence="2">The sequence shown here is derived from an EMBL/GenBank/DDBJ whole genome shotgun (WGS) entry which is preliminary data.</text>
</comment>
<evidence type="ECO:0000313" key="3">
    <source>
        <dbReference type="Proteomes" id="UP000824890"/>
    </source>
</evidence>
<dbReference type="Proteomes" id="UP000824890">
    <property type="component" value="Unassembled WGS sequence"/>
</dbReference>
<dbReference type="EMBL" id="JAGKQM010000018">
    <property type="protein sequence ID" value="KAH0862875.1"/>
    <property type="molecule type" value="Genomic_DNA"/>
</dbReference>
<evidence type="ECO:0000256" key="1">
    <source>
        <dbReference type="SAM" id="MobiDB-lite"/>
    </source>
</evidence>
<evidence type="ECO:0000313" key="2">
    <source>
        <dbReference type="EMBL" id="KAH0862875.1"/>
    </source>
</evidence>
<reference evidence="2 3" key="1">
    <citation type="submission" date="2021-05" db="EMBL/GenBank/DDBJ databases">
        <title>Genome Assembly of Synthetic Allotetraploid Brassica napus Reveals Homoeologous Exchanges between Subgenomes.</title>
        <authorList>
            <person name="Davis J.T."/>
        </authorList>
    </citation>
    <scope>NUCLEOTIDE SEQUENCE [LARGE SCALE GENOMIC DNA]</scope>
    <source>
        <strain evidence="3">cv. Da-Ae</strain>
        <tissue evidence="2">Seedling</tissue>
    </source>
</reference>
<gene>
    <name evidence="2" type="ORF">HID58_080086</name>
</gene>
<protein>
    <submittedName>
        <fullName evidence="2">Uncharacterized protein</fullName>
    </submittedName>
</protein>
<keyword evidence="3" id="KW-1185">Reference proteome</keyword>